<dbReference type="InterPro" id="IPR017941">
    <property type="entry name" value="Rieske_2Fe-2S"/>
</dbReference>
<reference evidence="11 12" key="1">
    <citation type="submission" date="2008-07" db="EMBL/GenBank/DDBJ databases">
        <authorList>
            <person name="El-Sayed N."/>
            <person name="Caler E."/>
            <person name="Inman J."/>
            <person name="Amedeo P."/>
            <person name="Hass B."/>
            <person name="Wortman J."/>
        </authorList>
    </citation>
    <scope>NUCLEOTIDE SEQUENCE [LARGE SCALE GENOMIC DNA]</scope>
    <source>
        <strain evidence="12">ATCC 50983 / TXsc</strain>
    </source>
</reference>
<dbReference type="FunCoup" id="C5K7Y5">
    <property type="interactions" value="6"/>
</dbReference>
<keyword evidence="7" id="KW-0560">Oxidoreductase</keyword>
<evidence type="ECO:0000259" key="10">
    <source>
        <dbReference type="PROSITE" id="PS51296"/>
    </source>
</evidence>
<dbReference type="SUPFAM" id="SSF55424">
    <property type="entry name" value="FAD/NAD-linked reductases, dimerisation (C-terminal) domain"/>
    <property type="match status" value="1"/>
</dbReference>
<evidence type="ECO:0000313" key="11">
    <source>
        <dbReference type="EMBL" id="EER19670.1"/>
    </source>
</evidence>
<dbReference type="OMA" id="EEHCMAR"/>
<dbReference type="SUPFAM" id="SSF51905">
    <property type="entry name" value="FAD/NAD(P)-binding domain"/>
    <property type="match status" value="2"/>
</dbReference>
<dbReference type="RefSeq" id="XP_002787874.1">
    <property type="nucleotide sequence ID" value="XM_002787828.1"/>
</dbReference>
<keyword evidence="6" id="KW-0274">FAD</keyword>
<dbReference type="InterPro" id="IPR016156">
    <property type="entry name" value="FAD/NAD-linked_Rdtase_dimer_sf"/>
</dbReference>
<dbReference type="OrthoDB" id="432169at2759"/>
<feature type="domain" description="Rieske" evidence="10">
    <location>
        <begin position="1"/>
        <end position="81"/>
    </location>
</feature>
<dbReference type="PANTHER" id="PTHR43557">
    <property type="entry name" value="APOPTOSIS-INDUCING FACTOR 1"/>
    <property type="match status" value="1"/>
</dbReference>
<dbReference type="InterPro" id="IPR028202">
    <property type="entry name" value="Reductase_C"/>
</dbReference>
<evidence type="ECO:0000256" key="3">
    <source>
        <dbReference type="ARBA" id="ARBA00022630"/>
    </source>
</evidence>
<protein>
    <submittedName>
        <fullName evidence="11">Disulfide oxidoreductase, putative</fullName>
    </submittedName>
</protein>
<dbReference type="InterPro" id="IPR036188">
    <property type="entry name" value="FAD/NAD-bd_sf"/>
</dbReference>
<accession>C5K7Y5</accession>
<sequence length="562" mass="60723">MGLVSSQVLLARSHSGQLYAVGSKCTYKGCDLKDGLFVNNTVTCPQHDATYDITTGVPVRGPGLNALCSYKVEERKDGRVYVDVPKGDRWHEGEPVPMAKRDPRNKQVFAIVGGGAAAASACEALRQNGFTGRIVMVTREAHVPYDRPELSKRLDPARDPAKLYLRTPDFYAKNGIEVLTSSTVVSVDAVGKSITMEGPKGESFKLDYDKCLYAAGADPVVPDILGSDADNVHYLRTAEDATRIADSLRVGHKVLIIGSGFIAMEMASALENKGVDIAIVGHDRRPLERVLGRKVARFFFSGLEANKMKYYGNSEVRLFRYTKDLHGEAASGDSVNGCELTDGEVLPVDVVIVGIGTDPNTEPLRGVDLLPDGSVPTDCQLAVVMPDGNSSDSLFAAGDVASYPDGKTGDLTRVQHWDVAMQQGRVAAANMTGSSQPYTTSTFFWTTLFGRSLQYVGNTGGREQSEHFDDVYIEGDVDKCNFVAFYCKGDSVVAAATVGRKPVASGVEEMMNRKKMPKTSELKLGICNADDIMKYHSGDHRMAPTISLAGGCTNWIEKSQNG</sequence>
<dbReference type="GO" id="GO:0005737">
    <property type="term" value="C:cytoplasm"/>
    <property type="evidence" value="ECO:0007669"/>
    <property type="project" value="TreeGrafter"/>
</dbReference>
<keyword evidence="5" id="KW-0479">Metal-binding</keyword>
<evidence type="ECO:0000256" key="6">
    <source>
        <dbReference type="ARBA" id="ARBA00022827"/>
    </source>
</evidence>
<dbReference type="EMBL" id="GG671079">
    <property type="protein sequence ID" value="EER19670.1"/>
    <property type="molecule type" value="Genomic_DNA"/>
</dbReference>
<dbReference type="PRINTS" id="PR00411">
    <property type="entry name" value="PNDRDTASEI"/>
</dbReference>
<evidence type="ECO:0000256" key="7">
    <source>
        <dbReference type="ARBA" id="ARBA00023002"/>
    </source>
</evidence>
<dbReference type="Pfam" id="PF00355">
    <property type="entry name" value="Rieske"/>
    <property type="match status" value="1"/>
</dbReference>
<evidence type="ECO:0000256" key="2">
    <source>
        <dbReference type="ARBA" id="ARBA00006442"/>
    </source>
</evidence>
<comment type="similarity">
    <text evidence="2">Belongs to the FAD-dependent oxidoreductase family.</text>
</comment>
<evidence type="ECO:0000256" key="5">
    <source>
        <dbReference type="ARBA" id="ARBA00022723"/>
    </source>
</evidence>
<dbReference type="GeneID" id="9057661"/>
<keyword evidence="3" id="KW-0285">Flavoprotein</keyword>
<dbReference type="Pfam" id="PF14759">
    <property type="entry name" value="Reductase_C"/>
    <property type="match status" value="1"/>
</dbReference>
<keyword evidence="12" id="KW-1185">Reference proteome</keyword>
<dbReference type="GO" id="GO:0051537">
    <property type="term" value="F:2 iron, 2 sulfur cluster binding"/>
    <property type="evidence" value="ECO:0007669"/>
    <property type="project" value="UniProtKB-KW"/>
</dbReference>
<gene>
    <name evidence="11" type="ORF">Pmar_PMAR012658</name>
</gene>
<dbReference type="InParanoid" id="C5K7Y5"/>
<dbReference type="GO" id="GO:0016651">
    <property type="term" value="F:oxidoreductase activity, acting on NAD(P)H"/>
    <property type="evidence" value="ECO:0007669"/>
    <property type="project" value="TreeGrafter"/>
</dbReference>
<dbReference type="InterPro" id="IPR036922">
    <property type="entry name" value="Rieske_2Fe-2S_sf"/>
</dbReference>
<evidence type="ECO:0000313" key="12">
    <source>
        <dbReference type="Proteomes" id="UP000007800"/>
    </source>
</evidence>
<organism evidence="12">
    <name type="scientific">Perkinsus marinus (strain ATCC 50983 / TXsc)</name>
    <dbReference type="NCBI Taxonomy" id="423536"/>
    <lineage>
        <taxon>Eukaryota</taxon>
        <taxon>Sar</taxon>
        <taxon>Alveolata</taxon>
        <taxon>Perkinsozoa</taxon>
        <taxon>Perkinsea</taxon>
        <taxon>Perkinsida</taxon>
        <taxon>Perkinsidae</taxon>
        <taxon>Perkinsus</taxon>
    </lineage>
</organism>
<dbReference type="Gene3D" id="2.102.10.10">
    <property type="entry name" value="Rieske [2Fe-2S] iron-sulphur domain"/>
    <property type="match status" value="1"/>
</dbReference>
<dbReference type="PRINTS" id="PR00368">
    <property type="entry name" value="FADPNR"/>
</dbReference>
<dbReference type="PANTHER" id="PTHR43557:SF2">
    <property type="entry name" value="RIESKE DOMAIN-CONTAINING PROTEIN-RELATED"/>
    <property type="match status" value="1"/>
</dbReference>
<keyword evidence="9" id="KW-0411">Iron-sulfur</keyword>
<dbReference type="InterPro" id="IPR050446">
    <property type="entry name" value="FAD-oxidoreductase/Apoptosis"/>
</dbReference>
<dbReference type="Pfam" id="PF07992">
    <property type="entry name" value="Pyr_redox_2"/>
    <property type="match status" value="1"/>
</dbReference>
<dbReference type="Proteomes" id="UP000007800">
    <property type="component" value="Unassembled WGS sequence"/>
</dbReference>
<evidence type="ECO:0000256" key="1">
    <source>
        <dbReference type="ARBA" id="ARBA00001974"/>
    </source>
</evidence>
<dbReference type="SUPFAM" id="SSF50022">
    <property type="entry name" value="ISP domain"/>
    <property type="match status" value="1"/>
</dbReference>
<dbReference type="InterPro" id="IPR023753">
    <property type="entry name" value="FAD/NAD-binding_dom"/>
</dbReference>
<evidence type="ECO:0000256" key="4">
    <source>
        <dbReference type="ARBA" id="ARBA00022714"/>
    </source>
</evidence>
<evidence type="ECO:0000256" key="9">
    <source>
        <dbReference type="ARBA" id="ARBA00023014"/>
    </source>
</evidence>
<evidence type="ECO:0000256" key="8">
    <source>
        <dbReference type="ARBA" id="ARBA00023004"/>
    </source>
</evidence>
<dbReference type="PROSITE" id="PS51296">
    <property type="entry name" value="RIESKE"/>
    <property type="match status" value="1"/>
</dbReference>
<dbReference type="Gene3D" id="3.50.50.60">
    <property type="entry name" value="FAD/NAD(P)-binding domain"/>
    <property type="match status" value="2"/>
</dbReference>
<keyword evidence="4" id="KW-0001">2Fe-2S</keyword>
<name>C5K7Y5_PERM5</name>
<keyword evidence="8" id="KW-0408">Iron</keyword>
<dbReference type="GO" id="GO:0046872">
    <property type="term" value="F:metal ion binding"/>
    <property type="evidence" value="ECO:0007669"/>
    <property type="project" value="UniProtKB-KW"/>
</dbReference>
<proteinExistence type="inferred from homology"/>
<dbReference type="Gene3D" id="3.30.390.30">
    <property type="match status" value="1"/>
</dbReference>
<comment type="cofactor">
    <cofactor evidence="1">
        <name>FAD</name>
        <dbReference type="ChEBI" id="CHEBI:57692"/>
    </cofactor>
</comment>
<dbReference type="AlphaFoldDB" id="C5K7Y5"/>